<evidence type="ECO:0000256" key="4">
    <source>
        <dbReference type="ARBA" id="ARBA00022729"/>
    </source>
</evidence>
<dbReference type="HOGENOM" id="CLU_038034_3_1_9"/>
<dbReference type="GO" id="GO:0005886">
    <property type="term" value="C:plasma membrane"/>
    <property type="evidence" value="ECO:0007669"/>
    <property type="project" value="UniProtKB-SubCell"/>
</dbReference>
<evidence type="ECO:0000256" key="5">
    <source>
        <dbReference type="SAM" id="MobiDB-lite"/>
    </source>
</evidence>
<dbReference type="Proteomes" id="UP000000271">
    <property type="component" value="Chromosome"/>
</dbReference>
<dbReference type="PANTHER" id="PTHR30532:SF28">
    <property type="entry name" value="PETROBACTIN-BINDING PROTEIN YCLQ"/>
    <property type="match status" value="1"/>
</dbReference>
<protein>
    <submittedName>
        <fullName evidence="7">Periplasmic binding protein</fullName>
    </submittedName>
</protein>
<dbReference type="AlphaFoldDB" id="D6XZ27"/>
<feature type="domain" description="Fe/B12 periplasmic-binding" evidence="6">
    <location>
        <begin position="73"/>
        <end position="333"/>
    </location>
</feature>
<proteinExistence type="inferred from homology"/>
<comment type="subcellular location">
    <subcellularLocation>
        <location evidence="1">Cell membrane</location>
        <topology evidence="1">Lipid-anchor</topology>
    </subcellularLocation>
</comment>
<keyword evidence="4" id="KW-0732">Signal</keyword>
<accession>D6XZ27</accession>
<dbReference type="CDD" id="cd01140">
    <property type="entry name" value="FatB"/>
    <property type="match status" value="1"/>
</dbReference>
<dbReference type="eggNOG" id="COG4607">
    <property type="taxonomic scope" value="Bacteria"/>
</dbReference>
<dbReference type="PROSITE" id="PS50983">
    <property type="entry name" value="FE_B12_PBP"/>
    <property type="match status" value="1"/>
</dbReference>
<feature type="region of interest" description="Disordered" evidence="5">
    <location>
        <begin position="26"/>
        <end position="53"/>
    </location>
</feature>
<evidence type="ECO:0000256" key="2">
    <source>
        <dbReference type="ARBA" id="ARBA00008814"/>
    </source>
</evidence>
<comment type="similarity">
    <text evidence="2">Belongs to the bacterial solute-binding protein 8 family.</text>
</comment>
<dbReference type="GO" id="GO:0030288">
    <property type="term" value="C:outer membrane-bounded periplasmic space"/>
    <property type="evidence" value="ECO:0007669"/>
    <property type="project" value="TreeGrafter"/>
</dbReference>
<gene>
    <name evidence="7" type="ordered locus">Bsel_2821</name>
</gene>
<dbReference type="InterPro" id="IPR051313">
    <property type="entry name" value="Bact_iron-sidero_bind"/>
</dbReference>
<feature type="compositionally biased region" description="Low complexity" evidence="5">
    <location>
        <begin position="33"/>
        <end position="43"/>
    </location>
</feature>
<dbReference type="KEGG" id="bse:Bsel_2821"/>
<name>D6XZ27_BACIE</name>
<dbReference type="Pfam" id="PF01497">
    <property type="entry name" value="Peripla_BP_2"/>
    <property type="match status" value="1"/>
</dbReference>
<dbReference type="InterPro" id="IPR002491">
    <property type="entry name" value="ABC_transptr_periplasmic_BD"/>
</dbReference>
<dbReference type="STRING" id="439292.Bsel_2821"/>
<dbReference type="InterPro" id="IPR033870">
    <property type="entry name" value="FatB"/>
</dbReference>
<evidence type="ECO:0000313" key="7">
    <source>
        <dbReference type="EMBL" id="ADI00312.1"/>
    </source>
</evidence>
<dbReference type="SUPFAM" id="SSF53807">
    <property type="entry name" value="Helical backbone' metal receptor"/>
    <property type="match status" value="1"/>
</dbReference>
<dbReference type="GO" id="GO:1901678">
    <property type="term" value="P:iron coordination entity transport"/>
    <property type="evidence" value="ECO:0007669"/>
    <property type="project" value="UniProtKB-ARBA"/>
</dbReference>
<organism evidence="7 8">
    <name type="scientific">Bacillus selenitireducens (strain ATCC 700615 / DSM 15326 / MLS10)</name>
    <dbReference type="NCBI Taxonomy" id="439292"/>
    <lineage>
        <taxon>Bacteria</taxon>
        <taxon>Bacillati</taxon>
        <taxon>Bacillota</taxon>
        <taxon>Bacilli</taxon>
        <taxon>Bacillales</taxon>
        <taxon>Bacillaceae</taxon>
        <taxon>Salisediminibacterium</taxon>
    </lineage>
</organism>
<reference evidence="7" key="1">
    <citation type="submission" date="2009-10" db="EMBL/GenBank/DDBJ databases">
        <title>Complete sequence of Bacillus selenitireducens MLS10.</title>
        <authorList>
            <consortium name="US DOE Joint Genome Institute"/>
            <person name="Lucas S."/>
            <person name="Copeland A."/>
            <person name="Lapidus A."/>
            <person name="Glavina del Rio T."/>
            <person name="Dalin E."/>
            <person name="Tice H."/>
            <person name="Bruce D."/>
            <person name="Goodwin L."/>
            <person name="Pitluck S."/>
            <person name="Sims D."/>
            <person name="Brettin T."/>
            <person name="Detter J.C."/>
            <person name="Han C."/>
            <person name="Larimer F."/>
            <person name="Land M."/>
            <person name="Hauser L."/>
            <person name="Kyrpides N."/>
            <person name="Ovchinnikova G."/>
            <person name="Stolz J."/>
        </authorList>
    </citation>
    <scope>NUCLEOTIDE SEQUENCE [LARGE SCALE GENOMIC DNA]</scope>
    <source>
        <strain evidence="7">MLS10</strain>
    </source>
</reference>
<keyword evidence="3" id="KW-0813">Transport</keyword>
<evidence type="ECO:0000256" key="1">
    <source>
        <dbReference type="ARBA" id="ARBA00004193"/>
    </source>
</evidence>
<sequence length="333" mass="36059">MKQTKLLKAILGGLTITMMGCANDEQAADAGNSEETNTSNEENVQNDEESGSAYPMTITHELGETVIGERPEAVVVFDYGVADIMLEIGVMPTGVPQGNIPSYLDALEGDDIEDAGTLFEPDFEAIYGMDPDLIIISGRAADAYDDLSEIAPTLFVSVDTSDYMNSFEENARLIGDVFNETETVSDRLQDIQMALEDVKALTDGMEEQALILMTSEGQLSAYGPGSRFGIIHDDFGIPAADPGIDEANHGMNVSFEYVLETNPDYIFVMDRGAVVAPGEGETAQETLANDLVMNTTAYQKDQVIELHPEYWYISAGGLTSVSEMINQVKDGLK</sequence>
<evidence type="ECO:0000313" key="8">
    <source>
        <dbReference type="Proteomes" id="UP000000271"/>
    </source>
</evidence>
<dbReference type="PROSITE" id="PS51257">
    <property type="entry name" value="PROKAR_LIPOPROTEIN"/>
    <property type="match status" value="1"/>
</dbReference>
<dbReference type="RefSeq" id="WP_013173725.1">
    <property type="nucleotide sequence ID" value="NC_014219.1"/>
</dbReference>
<dbReference type="EMBL" id="CP001791">
    <property type="protein sequence ID" value="ADI00312.1"/>
    <property type="molecule type" value="Genomic_DNA"/>
</dbReference>
<evidence type="ECO:0000259" key="6">
    <source>
        <dbReference type="PROSITE" id="PS50983"/>
    </source>
</evidence>
<dbReference type="PANTHER" id="PTHR30532">
    <property type="entry name" value="IRON III DICITRATE-BINDING PERIPLASMIC PROTEIN"/>
    <property type="match status" value="1"/>
</dbReference>
<evidence type="ECO:0000256" key="3">
    <source>
        <dbReference type="ARBA" id="ARBA00022448"/>
    </source>
</evidence>
<keyword evidence="8" id="KW-1185">Reference proteome</keyword>
<dbReference type="Gene3D" id="3.40.50.1980">
    <property type="entry name" value="Nitrogenase molybdenum iron protein domain"/>
    <property type="match status" value="2"/>
</dbReference>